<feature type="transmembrane region" description="Helical" evidence="8">
    <location>
        <begin position="407"/>
        <end position="428"/>
    </location>
</feature>
<keyword evidence="7 8" id="KW-0472">Membrane</keyword>
<proteinExistence type="predicted"/>
<evidence type="ECO:0000256" key="4">
    <source>
        <dbReference type="ARBA" id="ARBA00022679"/>
    </source>
</evidence>
<feature type="transmembrane region" description="Helical" evidence="8">
    <location>
        <begin position="7"/>
        <end position="30"/>
    </location>
</feature>
<dbReference type="InterPro" id="IPR038731">
    <property type="entry name" value="RgtA/B/C-like"/>
</dbReference>
<evidence type="ECO:0000313" key="11">
    <source>
        <dbReference type="Proteomes" id="UP000241507"/>
    </source>
</evidence>
<evidence type="ECO:0000256" key="8">
    <source>
        <dbReference type="SAM" id="Phobius"/>
    </source>
</evidence>
<protein>
    <recommendedName>
        <fullName evidence="9">Glycosyltransferase RgtA/B/C/D-like domain-containing protein</fullName>
    </recommendedName>
</protein>
<dbReference type="RefSeq" id="WP_107013019.1">
    <property type="nucleotide sequence ID" value="NZ_CP028136.1"/>
</dbReference>
<evidence type="ECO:0000256" key="2">
    <source>
        <dbReference type="ARBA" id="ARBA00022475"/>
    </source>
</evidence>
<evidence type="ECO:0000256" key="7">
    <source>
        <dbReference type="ARBA" id="ARBA00023136"/>
    </source>
</evidence>
<accession>A0A2R3Z7P2</accession>
<organism evidence="10 11">
    <name type="scientific">Christiangramia fulva</name>
    <dbReference type="NCBI Taxonomy" id="2126553"/>
    <lineage>
        <taxon>Bacteria</taxon>
        <taxon>Pseudomonadati</taxon>
        <taxon>Bacteroidota</taxon>
        <taxon>Flavobacteriia</taxon>
        <taxon>Flavobacteriales</taxon>
        <taxon>Flavobacteriaceae</taxon>
        <taxon>Christiangramia</taxon>
    </lineage>
</organism>
<evidence type="ECO:0000259" key="9">
    <source>
        <dbReference type="Pfam" id="PF13231"/>
    </source>
</evidence>
<dbReference type="GO" id="GO:0005886">
    <property type="term" value="C:plasma membrane"/>
    <property type="evidence" value="ECO:0007669"/>
    <property type="project" value="UniProtKB-SubCell"/>
</dbReference>
<dbReference type="AlphaFoldDB" id="A0A2R3Z7P2"/>
<dbReference type="Proteomes" id="UP000241507">
    <property type="component" value="Chromosome"/>
</dbReference>
<evidence type="ECO:0000256" key="1">
    <source>
        <dbReference type="ARBA" id="ARBA00004651"/>
    </source>
</evidence>
<evidence type="ECO:0000256" key="3">
    <source>
        <dbReference type="ARBA" id="ARBA00022676"/>
    </source>
</evidence>
<feature type="transmembrane region" description="Helical" evidence="8">
    <location>
        <begin position="183"/>
        <end position="200"/>
    </location>
</feature>
<dbReference type="OrthoDB" id="8353433at2"/>
<name>A0A2R3Z7P2_9FLAO</name>
<feature type="domain" description="Glycosyltransferase RgtA/B/C/D-like" evidence="9">
    <location>
        <begin position="61"/>
        <end position="224"/>
    </location>
</feature>
<feature type="transmembrane region" description="Helical" evidence="8">
    <location>
        <begin position="378"/>
        <end position="400"/>
    </location>
</feature>
<reference evidence="11" key="1">
    <citation type="submission" date="2018-03" db="EMBL/GenBank/DDBJ databases">
        <title>Gramella fulva sp. nov., isolated from a dry surface of tidal flat.</title>
        <authorList>
            <person name="Hwang S.H."/>
            <person name="Hwang W.M."/>
            <person name="Kang K."/>
            <person name="Ahn T.-Y."/>
        </authorList>
    </citation>
    <scope>NUCLEOTIDE SEQUENCE [LARGE SCALE GENOMIC DNA]</scope>
    <source>
        <strain evidence="11">SH35</strain>
    </source>
</reference>
<dbReference type="EMBL" id="CP028136">
    <property type="protein sequence ID" value="AVR46245.1"/>
    <property type="molecule type" value="Genomic_DNA"/>
</dbReference>
<feature type="transmembrane region" description="Helical" evidence="8">
    <location>
        <begin position="112"/>
        <end position="128"/>
    </location>
</feature>
<keyword evidence="4" id="KW-0808">Transferase</keyword>
<keyword evidence="11" id="KW-1185">Reference proteome</keyword>
<keyword evidence="3" id="KW-0328">Glycosyltransferase</keyword>
<evidence type="ECO:0000256" key="5">
    <source>
        <dbReference type="ARBA" id="ARBA00022692"/>
    </source>
</evidence>
<sequence length="541" mass="63473">MKLKDNYLLLLVLVCFAIFFVNLDAIYVNIMEARNFITAREMVTMNHWIFTTINGEPRYEKPPLPTWLTAISMMLFGMKSLFALRLPAAIMGSLLVVYLYKISLRLTAHRKFSFVAGLIGATSFYILLSGRDGQWDIFTHAFMTMGIYLLLKTFQNEEHLYQNALGAGLFIGFSFLSKGPVSMYALLLPFLIAYGIVYRYRSFKKIWPALLLVIIVTVIVSASWSLYVYFFDTHDVSRITGREAGRWLDYNVRPFYYYWSFFVQSGIWTLPAFVALLYPYLKNRVFNKPAYKFALLWTLISVILLSVIPEKKSRYLLPVLIPLAMNTAFYMEYLFRRFDMMPRKESWVVYFNFILIAVIGIAFPFAGIIYFKEKLGDIWPWFLMTSVCLLSIGIFILIFLKQKKIKPVFYLSVWFIISIVFFGLPMAGKIETNPHYRSIRSVDAYIEKYSLPIFELKGFTPEIIWEFGKPIKVLWNGENYELPEKNRFLLLATEEQEKEISEIFRNYIAKKIDEIDMNPVGNTHKERLFRELYLIQKTNKK</sequence>
<gene>
    <name evidence="10" type="ORF">C7S20_13785</name>
</gene>
<dbReference type="KEGG" id="grs:C7S20_13785"/>
<comment type="subcellular location">
    <subcellularLocation>
        <location evidence="1">Cell membrane</location>
        <topology evidence="1">Multi-pass membrane protein</topology>
    </subcellularLocation>
</comment>
<dbReference type="GO" id="GO:0010041">
    <property type="term" value="P:response to iron(III) ion"/>
    <property type="evidence" value="ECO:0007669"/>
    <property type="project" value="TreeGrafter"/>
</dbReference>
<keyword evidence="6 8" id="KW-1133">Transmembrane helix</keyword>
<dbReference type="GO" id="GO:0016763">
    <property type="term" value="F:pentosyltransferase activity"/>
    <property type="evidence" value="ECO:0007669"/>
    <property type="project" value="TreeGrafter"/>
</dbReference>
<evidence type="ECO:0000256" key="6">
    <source>
        <dbReference type="ARBA" id="ARBA00022989"/>
    </source>
</evidence>
<feature type="transmembrane region" description="Helical" evidence="8">
    <location>
        <begin position="290"/>
        <end position="309"/>
    </location>
</feature>
<feature type="transmembrane region" description="Helical" evidence="8">
    <location>
        <begin position="256"/>
        <end position="278"/>
    </location>
</feature>
<keyword evidence="2" id="KW-1003">Cell membrane</keyword>
<feature type="transmembrane region" description="Helical" evidence="8">
    <location>
        <begin position="347"/>
        <end position="372"/>
    </location>
</feature>
<dbReference type="PANTHER" id="PTHR33908:SF3">
    <property type="entry name" value="UNDECAPRENYL PHOSPHATE-ALPHA-4-AMINO-4-DEOXY-L-ARABINOSE ARABINOSYL TRANSFERASE"/>
    <property type="match status" value="1"/>
</dbReference>
<dbReference type="GO" id="GO:0009103">
    <property type="term" value="P:lipopolysaccharide biosynthetic process"/>
    <property type="evidence" value="ECO:0007669"/>
    <property type="project" value="UniProtKB-ARBA"/>
</dbReference>
<dbReference type="PANTHER" id="PTHR33908">
    <property type="entry name" value="MANNOSYLTRANSFERASE YKCB-RELATED"/>
    <property type="match status" value="1"/>
</dbReference>
<feature type="transmembrane region" description="Helical" evidence="8">
    <location>
        <begin position="315"/>
        <end position="335"/>
    </location>
</feature>
<evidence type="ECO:0000313" key="10">
    <source>
        <dbReference type="EMBL" id="AVR46245.1"/>
    </source>
</evidence>
<keyword evidence="5 8" id="KW-0812">Transmembrane</keyword>
<dbReference type="InterPro" id="IPR050297">
    <property type="entry name" value="LipidA_mod_glycosyltrf_83"/>
</dbReference>
<feature type="transmembrane region" description="Helical" evidence="8">
    <location>
        <begin position="82"/>
        <end position="100"/>
    </location>
</feature>
<feature type="transmembrane region" description="Helical" evidence="8">
    <location>
        <begin position="207"/>
        <end position="230"/>
    </location>
</feature>
<dbReference type="Pfam" id="PF13231">
    <property type="entry name" value="PMT_2"/>
    <property type="match status" value="1"/>
</dbReference>